<dbReference type="GO" id="GO:0016020">
    <property type="term" value="C:membrane"/>
    <property type="evidence" value="ECO:0007669"/>
    <property type="project" value="UniProtKB-SubCell"/>
</dbReference>
<dbReference type="PANTHER" id="PTHR32322:SF2">
    <property type="entry name" value="EAMA DOMAIN-CONTAINING PROTEIN"/>
    <property type="match status" value="1"/>
</dbReference>
<evidence type="ECO:0000259" key="7">
    <source>
        <dbReference type="Pfam" id="PF00892"/>
    </source>
</evidence>
<comment type="similarity">
    <text evidence="2">Belongs to the EamA transporter family.</text>
</comment>
<dbReference type="InterPro" id="IPR000620">
    <property type="entry name" value="EamA_dom"/>
</dbReference>
<dbReference type="eggNOG" id="COG0697">
    <property type="taxonomic scope" value="Bacteria"/>
</dbReference>
<keyword evidence="5 6" id="KW-0472">Membrane</keyword>
<feature type="transmembrane region" description="Helical" evidence="6">
    <location>
        <begin position="69"/>
        <end position="89"/>
    </location>
</feature>
<dbReference type="KEGG" id="srt:Srot_1630"/>
<dbReference type="InterPro" id="IPR050638">
    <property type="entry name" value="AA-Vitamin_Transporters"/>
</dbReference>
<sequence length="308" mass="31743">MTDRSGKGTLLALLAVVSFSFSFPGTAWALDGFGPWTSTGLRGALAGMLAAVSLAAVRAPLPRRADWPGLCVVVLGCVLGFPLLTSLALNTSSTSHSAVVIGVLPLATAVFSRSRTGRSQPRAFWLASLAGAVLIIGFALSQNHGLPTTGDLFLVAAVLVCGAGYAEGGRLSAHMPGWRVIGWALVASLPCMLLVSVFALAREPSQPSAKAVAGLAYITLISQFGGFVLWYRGMALAGVARASQLQLAQPLMTLLWSAALLGERVAPVAPVVATLVLACIAVTQRVGRRSAGASAARGRTMPLENVRG</sequence>
<dbReference type="Pfam" id="PF00892">
    <property type="entry name" value="EamA"/>
    <property type="match status" value="2"/>
</dbReference>
<dbReference type="HOGENOM" id="CLU_056500_0_0_11"/>
<dbReference type="SUPFAM" id="SSF103481">
    <property type="entry name" value="Multidrug resistance efflux transporter EmrE"/>
    <property type="match status" value="1"/>
</dbReference>
<feature type="domain" description="EamA" evidence="7">
    <location>
        <begin position="149"/>
        <end position="282"/>
    </location>
</feature>
<feature type="transmembrane region" description="Helical" evidence="6">
    <location>
        <begin position="39"/>
        <end position="57"/>
    </location>
</feature>
<dbReference type="PANTHER" id="PTHR32322">
    <property type="entry name" value="INNER MEMBRANE TRANSPORTER"/>
    <property type="match status" value="1"/>
</dbReference>
<feature type="transmembrane region" description="Helical" evidence="6">
    <location>
        <begin position="152"/>
        <end position="168"/>
    </location>
</feature>
<gene>
    <name evidence="8" type="ordered locus">Srot_1630</name>
</gene>
<feature type="transmembrane region" description="Helical" evidence="6">
    <location>
        <begin position="123"/>
        <end position="140"/>
    </location>
</feature>
<dbReference type="Proteomes" id="UP000002247">
    <property type="component" value="Chromosome"/>
</dbReference>
<reference evidence="8 9" key="1">
    <citation type="journal article" date="2010" name="Stand. Genomic Sci.">
        <title>Complete genome sequence of Segniliparus rotundus type strain (CDC 1076).</title>
        <authorList>
            <person name="Sikorski J."/>
            <person name="Lapidus A."/>
            <person name="Copeland A."/>
            <person name="Misra M."/>
            <person name="Glavina Del Rio T."/>
            <person name="Nolan M."/>
            <person name="Lucas S."/>
            <person name="Chen F."/>
            <person name="Tice H."/>
            <person name="Cheng J.F."/>
            <person name="Jando M."/>
            <person name="Schneider S."/>
            <person name="Bruce D."/>
            <person name="Goodwin L."/>
            <person name="Pitluck S."/>
            <person name="Liolios K."/>
            <person name="Mikhailova N."/>
            <person name="Pati A."/>
            <person name="Ivanova N."/>
            <person name="Mavromatis K."/>
            <person name="Chen A."/>
            <person name="Palaniappan K."/>
            <person name="Chertkov O."/>
            <person name="Land M."/>
            <person name="Hauser L."/>
            <person name="Chang Y.J."/>
            <person name="Jeffries C.D."/>
            <person name="Brettin T."/>
            <person name="Detter J.C."/>
            <person name="Han C."/>
            <person name="Rohde M."/>
            <person name="Goker M."/>
            <person name="Bristow J."/>
            <person name="Eisen J.A."/>
            <person name="Markowitz V."/>
            <person name="Hugenholtz P."/>
            <person name="Kyrpides N.C."/>
            <person name="Klenk H.P."/>
        </authorList>
    </citation>
    <scope>NUCLEOTIDE SEQUENCE [LARGE SCALE GENOMIC DNA]</scope>
    <source>
        <strain evidence="9">ATCC BAA-972 / CDC 1076 / CIP 108378 / DSM 44985 / JCM 13578</strain>
    </source>
</reference>
<accession>D6Z811</accession>
<feature type="domain" description="EamA" evidence="7">
    <location>
        <begin position="7"/>
        <end position="128"/>
    </location>
</feature>
<comment type="subcellular location">
    <subcellularLocation>
        <location evidence="1">Membrane</location>
        <topology evidence="1">Multi-pass membrane protein</topology>
    </subcellularLocation>
</comment>
<evidence type="ECO:0000313" key="9">
    <source>
        <dbReference type="Proteomes" id="UP000002247"/>
    </source>
</evidence>
<protein>
    <recommendedName>
        <fullName evidence="7">EamA domain-containing protein</fullName>
    </recommendedName>
</protein>
<organism evidence="8 9">
    <name type="scientific">Segniliparus rotundus (strain ATCC BAA-972 / CDC 1076 / CIP 108378 / DSM 44985 / JCM 13578)</name>
    <dbReference type="NCBI Taxonomy" id="640132"/>
    <lineage>
        <taxon>Bacteria</taxon>
        <taxon>Bacillati</taxon>
        <taxon>Actinomycetota</taxon>
        <taxon>Actinomycetes</taxon>
        <taxon>Mycobacteriales</taxon>
        <taxon>Segniliparaceae</taxon>
        <taxon>Segniliparus</taxon>
    </lineage>
</organism>
<evidence type="ECO:0000256" key="3">
    <source>
        <dbReference type="ARBA" id="ARBA00022692"/>
    </source>
</evidence>
<evidence type="ECO:0000256" key="5">
    <source>
        <dbReference type="ARBA" id="ARBA00023136"/>
    </source>
</evidence>
<evidence type="ECO:0000256" key="6">
    <source>
        <dbReference type="SAM" id="Phobius"/>
    </source>
</evidence>
<dbReference type="InterPro" id="IPR037185">
    <property type="entry name" value="EmrE-like"/>
</dbReference>
<feature type="transmembrane region" description="Helical" evidence="6">
    <location>
        <begin position="95"/>
        <end position="111"/>
    </location>
</feature>
<evidence type="ECO:0000313" key="8">
    <source>
        <dbReference type="EMBL" id="ADG98091.1"/>
    </source>
</evidence>
<name>D6Z811_SEGRD</name>
<evidence type="ECO:0000256" key="2">
    <source>
        <dbReference type="ARBA" id="ARBA00007362"/>
    </source>
</evidence>
<dbReference type="AlphaFoldDB" id="D6Z811"/>
<keyword evidence="9" id="KW-1185">Reference proteome</keyword>
<dbReference type="STRING" id="640132.Srot_1630"/>
<feature type="transmembrane region" description="Helical" evidence="6">
    <location>
        <begin position="212"/>
        <end position="231"/>
    </location>
</feature>
<keyword evidence="3 6" id="KW-0812">Transmembrane</keyword>
<dbReference type="RefSeq" id="WP_013138544.1">
    <property type="nucleotide sequence ID" value="NC_014168.1"/>
</dbReference>
<evidence type="ECO:0000256" key="1">
    <source>
        <dbReference type="ARBA" id="ARBA00004141"/>
    </source>
</evidence>
<evidence type="ECO:0000256" key="4">
    <source>
        <dbReference type="ARBA" id="ARBA00022989"/>
    </source>
</evidence>
<dbReference type="EMBL" id="CP001958">
    <property type="protein sequence ID" value="ADG98091.1"/>
    <property type="molecule type" value="Genomic_DNA"/>
</dbReference>
<feature type="transmembrane region" description="Helical" evidence="6">
    <location>
        <begin position="180"/>
        <end position="200"/>
    </location>
</feature>
<proteinExistence type="inferred from homology"/>
<keyword evidence="4 6" id="KW-1133">Transmembrane helix</keyword>